<proteinExistence type="predicted"/>
<name>A0ABU6S1E7_9FABA</name>
<gene>
    <name evidence="1" type="ORF">PIB30_113693</name>
</gene>
<accession>A0ABU6S1E7</accession>
<reference evidence="1 2" key="1">
    <citation type="journal article" date="2023" name="Plants (Basel)">
        <title>Bridging the Gap: Combining Genomics and Transcriptomics Approaches to Understand Stylosanthes scabra, an Orphan Legume from the Brazilian Caatinga.</title>
        <authorList>
            <person name="Ferreira-Neto J.R.C."/>
            <person name="da Silva M.D."/>
            <person name="Binneck E."/>
            <person name="de Melo N.F."/>
            <person name="da Silva R.H."/>
            <person name="de Melo A.L.T.M."/>
            <person name="Pandolfi V."/>
            <person name="Bustamante F.O."/>
            <person name="Brasileiro-Vidal A.C."/>
            <person name="Benko-Iseppon A.M."/>
        </authorList>
    </citation>
    <scope>NUCLEOTIDE SEQUENCE [LARGE SCALE GENOMIC DNA]</scope>
    <source>
        <tissue evidence="1">Leaves</tissue>
    </source>
</reference>
<feature type="non-terminal residue" evidence="1">
    <location>
        <position position="86"/>
    </location>
</feature>
<keyword evidence="2" id="KW-1185">Reference proteome</keyword>
<dbReference type="EMBL" id="JASCZI010039703">
    <property type="protein sequence ID" value="MED6130004.1"/>
    <property type="molecule type" value="Genomic_DNA"/>
</dbReference>
<comment type="caution">
    <text evidence="1">The sequence shown here is derived from an EMBL/GenBank/DDBJ whole genome shotgun (WGS) entry which is preliminary data.</text>
</comment>
<dbReference type="Proteomes" id="UP001341840">
    <property type="component" value="Unassembled WGS sequence"/>
</dbReference>
<sequence length="86" mass="8950">MYAVEKICDAERLLGIYSSANSMEIGGMEKSVSNLLPTLGSAEADSQASGARIVSLSKDSNSQGVFEEVGRSPAKVVGARIVSLSK</sequence>
<organism evidence="1 2">
    <name type="scientific">Stylosanthes scabra</name>
    <dbReference type="NCBI Taxonomy" id="79078"/>
    <lineage>
        <taxon>Eukaryota</taxon>
        <taxon>Viridiplantae</taxon>
        <taxon>Streptophyta</taxon>
        <taxon>Embryophyta</taxon>
        <taxon>Tracheophyta</taxon>
        <taxon>Spermatophyta</taxon>
        <taxon>Magnoliopsida</taxon>
        <taxon>eudicotyledons</taxon>
        <taxon>Gunneridae</taxon>
        <taxon>Pentapetalae</taxon>
        <taxon>rosids</taxon>
        <taxon>fabids</taxon>
        <taxon>Fabales</taxon>
        <taxon>Fabaceae</taxon>
        <taxon>Papilionoideae</taxon>
        <taxon>50 kb inversion clade</taxon>
        <taxon>dalbergioids sensu lato</taxon>
        <taxon>Dalbergieae</taxon>
        <taxon>Pterocarpus clade</taxon>
        <taxon>Stylosanthes</taxon>
    </lineage>
</organism>
<evidence type="ECO:0000313" key="1">
    <source>
        <dbReference type="EMBL" id="MED6130004.1"/>
    </source>
</evidence>
<evidence type="ECO:0000313" key="2">
    <source>
        <dbReference type="Proteomes" id="UP001341840"/>
    </source>
</evidence>
<protein>
    <submittedName>
        <fullName evidence="1">Uncharacterized protein</fullName>
    </submittedName>
</protein>